<dbReference type="InterPro" id="IPR050216">
    <property type="entry name" value="LRR_domain-containing"/>
</dbReference>
<dbReference type="EMBL" id="VXIV02002934">
    <property type="protein sequence ID" value="KAF6021931.1"/>
    <property type="molecule type" value="Genomic_DNA"/>
</dbReference>
<comment type="caution">
    <text evidence="4">The sequence shown here is derived from an EMBL/GenBank/DDBJ whole genome shotgun (WGS) entry which is preliminary data.</text>
</comment>
<accession>A0A7J7J8M6</accession>
<dbReference type="PROSITE" id="PS51450">
    <property type="entry name" value="LRR"/>
    <property type="match status" value="2"/>
</dbReference>
<gene>
    <name evidence="4" type="ORF">EB796_019759</name>
</gene>
<dbReference type="GO" id="GO:0005737">
    <property type="term" value="C:cytoplasm"/>
    <property type="evidence" value="ECO:0007669"/>
    <property type="project" value="TreeGrafter"/>
</dbReference>
<dbReference type="OrthoDB" id="1394818at2759"/>
<sequence length="277" mass="31389">MGCSEANVMDSSVESSDVSKMTSLRQMKLRITTDDNKFPGMKKFKVHGKELQNLPKSLFNLLDLEVLDLSPERETCLFFQLTMLPKEISQLALLKVLMLDTNQIRTLPEEICQLKGLERLTLSNNLLESLPKNFNNLRKLTSLHCANNNFSELPDSVIQLKELVFIDFSDNQITEIPLSICEMSKLESLILNYNRITSLPDSLCKLKQLQILWLSGNAISLLPPAFGELKNLDWTWWCTSSALDGNPLKYPPMHVAKQGPGAIAKYFQGRKEKPTSK</sequence>
<proteinExistence type="predicted"/>
<dbReference type="SMART" id="SM00364">
    <property type="entry name" value="LRR_BAC"/>
    <property type="match status" value="4"/>
</dbReference>
<organism evidence="4 5">
    <name type="scientific">Bugula neritina</name>
    <name type="common">Brown bryozoan</name>
    <name type="synonym">Sertularia neritina</name>
    <dbReference type="NCBI Taxonomy" id="10212"/>
    <lineage>
        <taxon>Eukaryota</taxon>
        <taxon>Metazoa</taxon>
        <taxon>Spiralia</taxon>
        <taxon>Lophotrochozoa</taxon>
        <taxon>Bryozoa</taxon>
        <taxon>Gymnolaemata</taxon>
        <taxon>Cheilostomatida</taxon>
        <taxon>Flustrina</taxon>
        <taxon>Buguloidea</taxon>
        <taxon>Bugulidae</taxon>
        <taxon>Bugula</taxon>
    </lineage>
</organism>
<dbReference type="Pfam" id="PF13855">
    <property type="entry name" value="LRR_8"/>
    <property type="match status" value="2"/>
</dbReference>
<feature type="compositionally biased region" description="Low complexity" evidence="3">
    <location>
        <begin position="10"/>
        <end position="19"/>
    </location>
</feature>
<dbReference type="InterPro" id="IPR003591">
    <property type="entry name" value="Leu-rich_rpt_typical-subtyp"/>
</dbReference>
<dbReference type="PANTHER" id="PTHR48051">
    <property type="match status" value="1"/>
</dbReference>
<dbReference type="InterPro" id="IPR001611">
    <property type="entry name" value="Leu-rich_rpt"/>
</dbReference>
<evidence type="ECO:0000256" key="1">
    <source>
        <dbReference type="ARBA" id="ARBA00022614"/>
    </source>
</evidence>
<reference evidence="4" key="1">
    <citation type="submission" date="2020-06" db="EMBL/GenBank/DDBJ databases">
        <title>Draft genome of Bugula neritina, a colonial animal packing powerful symbionts and potential medicines.</title>
        <authorList>
            <person name="Rayko M."/>
        </authorList>
    </citation>
    <scope>NUCLEOTIDE SEQUENCE [LARGE SCALE GENOMIC DNA]</scope>
    <source>
        <strain evidence="4">Kwan_BN1</strain>
    </source>
</reference>
<evidence type="ECO:0000313" key="5">
    <source>
        <dbReference type="Proteomes" id="UP000593567"/>
    </source>
</evidence>
<dbReference type="SUPFAM" id="SSF52058">
    <property type="entry name" value="L domain-like"/>
    <property type="match status" value="1"/>
</dbReference>
<dbReference type="PANTHER" id="PTHR48051:SF36">
    <property type="entry name" value="CASPASE FAMILY P20 DOMAIN-CONTAINING PROTEIN"/>
    <property type="match status" value="1"/>
</dbReference>
<dbReference type="InterPro" id="IPR032675">
    <property type="entry name" value="LRR_dom_sf"/>
</dbReference>
<protein>
    <submittedName>
        <fullName evidence="4">Uncharacterized protein</fullName>
    </submittedName>
</protein>
<dbReference type="Proteomes" id="UP000593567">
    <property type="component" value="Unassembled WGS sequence"/>
</dbReference>
<keyword evidence="1" id="KW-0433">Leucine-rich repeat</keyword>
<name>A0A7J7J8M6_BUGNE</name>
<dbReference type="AlphaFoldDB" id="A0A7J7J8M6"/>
<feature type="region of interest" description="Disordered" evidence="3">
    <location>
        <begin position="1"/>
        <end position="21"/>
    </location>
</feature>
<dbReference type="Gene3D" id="3.80.10.10">
    <property type="entry name" value="Ribonuclease Inhibitor"/>
    <property type="match status" value="1"/>
</dbReference>
<evidence type="ECO:0000256" key="3">
    <source>
        <dbReference type="SAM" id="MobiDB-lite"/>
    </source>
</evidence>
<evidence type="ECO:0000256" key="2">
    <source>
        <dbReference type="ARBA" id="ARBA00022737"/>
    </source>
</evidence>
<keyword evidence="2" id="KW-0677">Repeat</keyword>
<dbReference type="SMART" id="SM00369">
    <property type="entry name" value="LRR_TYP"/>
    <property type="match status" value="5"/>
</dbReference>
<keyword evidence="5" id="KW-1185">Reference proteome</keyword>
<evidence type="ECO:0000313" key="4">
    <source>
        <dbReference type="EMBL" id="KAF6021931.1"/>
    </source>
</evidence>